<gene>
    <name evidence="1" type="ORF">H257_09997</name>
</gene>
<dbReference type="PANTHER" id="PTHR12741:SF48">
    <property type="entry name" value="1,3-BETA-GLUCAN SYNTHASE COMPONENT FKS1-RELATED"/>
    <property type="match status" value="1"/>
</dbReference>
<accession>W4G9H7</accession>
<dbReference type="STRING" id="112090.W4G9H7"/>
<dbReference type="RefSeq" id="XP_009834709.1">
    <property type="nucleotide sequence ID" value="XM_009836407.1"/>
</dbReference>
<name>W4G9H7_APHAT</name>
<dbReference type="PANTHER" id="PTHR12741">
    <property type="entry name" value="LYST-INTERACTING PROTEIN LIP5 DOPAMINE RESPONSIVE PROTEIN DRG-1"/>
    <property type="match status" value="1"/>
</dbReference>
<dbReference type="EMBL" id="KI913139">
    <property type="protein sequence ID" value="ETV75578.1"/>
    <property type="molecule type" value="Genomic_DNA"/>
</dbReference>
<reference evidence="1" key="1">
    <citation type="submission" date="2013-12" db="EMBL/GenBank/DDBJ databases">
        <title>The Genome Sequence of Aphanomyces astaci APO3.</title>
        <authorList>
            <consortium name="The Broad Institute Genomics Platform"/>
            <person name="Russ C."/>
            <person name="Tyler B."/>
            <person name="van West P."/>
            <person name="Dieguez-Uribeondo J."/>
            <person name="Young S.K."/>
            <person name="Zeng Q."/>
            <person name="Gargeya S."/>
            <person name="Fitzgerald M."/>
            <person name="Abouelleil A."/>
            <person name="Alvarado L."/>
            <person name="Chapman S.B."/>
            <person name="Gainer-Dewar J."/>
            <person name="Goldberg J."/>
            <person name="Griggs A."/>
            <person name="Gujja S."/>
            <person name="Hansen M."/>
            <person name="Howarth C."/>
            <person name="Imamovic A."/>
            <person name="Ireland A."/>
            <person name="Larimer J."/>
            <person name="McCowan C."/>
            <person name="Murphy C."/>
            <person name="Pearson M."/>
            <person name="Poon T.W."/>
            <person name="Priest M."/>
            <person name="Roberts A."/>
            <person name="Saif S."/>
            <person name="Shea T."/>
            <person name="Sykes S."/>
            <person name="Wortman J."/>
            <person name="Nusbaum C."/>
            <person name="Birren B."/>
        </authorList>
    </citation>
    <scope>NUCLEOTIDE SEQUENCE [LARGE SCALE GENOMIC DNA]</scope>
    <source>
        <strain evidence="1">APO3</strain>
    </source>
</reference>
<sequence length="215" mass="24212">MRKQQRGDTDNAASRGLERQKQLCDEGMALVNESVGIQNSGGDTDLAERNLNRAVEIFETALGIQYGTQEEQDASARLNNKMLRYVKMIKTQKAKNPAVGGNKRAASKFNILELDNLPQIYHSIASKLFNSQSGDLFESLKTTFGFQDNNVLNQKEHVLLLLTNYKEQLDVPEPKAPANQPVPARDQQREAQLADKAVTKFHAKLFDNYKKWCNT</sequence>
<dbReference type="OrthoDB" id="1880850at2759"/>
<dbReference type="AlphaFoldDB" id="W4G9H7"/>
<dbReference type="GO" id="GO:0046527">
    <property type="term" value="F:glucosyltransferase activity"/>
    <property type="evidence" value="ECO:0007669"/>
    <property type="project" value="TreeGrafter"/>
</dbReference>
<proteinExistence type="predicted"/>
<protein>
    <submittedName>
        <fullName evidence="1">Uncharacterized protein</fullName>
    </submittedName>
</protein>
<evidence type="ECO:0000313" key="1">
    <source>
        <dbReference type="EMBL" id="ETV75578.1"/>
    </source>
</evidence>
<dbReference type="VEuPathDB" id="FungiDB:H257_09997"/>
<dbReference type="GeneID" id="20811993"/>
<dbReference type="GO" id="GO:0005886">
    <property type="term" value="C:plasma membrane"/>
    <property type="evidence" value="ECO:0007669"/>
    <property type="project" value="TreeGrafter"/>
</dbReference>
<organism evidence="1">
    <name type="scientific">Aphanomyces astaci</name>
    <name type="common">Crayfish plague agent</name>
    <dbReference type="NCBI Taxonomy" id="112090"/>
    <lineage>
        <taxon>Eukaryota</taxon>
        <taxon>Sar</taxon>
        <taxon>Stramenopiles</taxon>
        <taxon>Oomycota</taxon>
        <taxon>Saprolegniomycetes</taxon>
        <taxon>Saprolegniales</taxon>
        <taxon>Verrucalvaceae</taxon>
        <taxon>Aphanomyces</taxon>
    </lineage>
</organism>